<evidence type="ECO:0000313" key="1">
    <source>
        <dbReference type="EMBL" id="OLQ00156.1"/>
    </source>
</evidence>
<reference evidence="1 2" key="1">
    <citation type="submission" date="2016-02" db="EMBL/GenBank/DDBJ databases">
        <title>Genome analysis of coral dinoflagellate symbionts highlights evolutionary adaptations to a symbiotic lifestyle.</title>
        <authorList>
            <person name="Aranda M."/>
            <person name="Li Y."/>
            <person name="Liew Y.J."/>
            <person name="Baumgarten S."/>
            <person name="Simakov O."/>
            <person name="Wilson M."/>
            <person name="Piel J."/>
            <person name="Ashoor H."/>
            <person name="Bougouffa S."/>
            <person name="Bajic V.B."/>
            <person name="Ryu T."/>
            <person name="Ravasi T."/>
            <person name="Bayer T."/>
            <person name="Micklem G."/>
            <person name="Kim H."/>
            <person name="Bhak J."/>
            <person name="Lajeunesse T.C."/>
            <person name="Voolstra C.R."/>
        </authorList>
    </citation>
    <scope>NUCLEOTIDE SEQUENCE [LARGE SCALE GENOMIC DNA]</scope>
    <source>
        <strain evidence="1 2">CCMP2467</strain>
    </source>
</reference>
<dbReference type="Proteomes" id="UP000186817">
    <property type="component" value="Unassembled WGS sequence"/>
</dbReference>
<dbReference type="AlphaFoldDB" id="A0A1Q9DYA2"/>
<evidence type="ECO:0000313" key="2">
    <source>
        <dbReference type="Proteomes" id="UP000186817"/>
    </source>
</evidence>
<dbReference type="SUPFAM" id="SSF55608">
    <property type="entry name" value="Homing endonucleases"/>
    <property type="match status" value="2"/>
</dbReference>
<sequence length="473" mass="52668">MAVKEENKQLRSFLQTLSWPRLTGFEANGKLFQLPVSLKESSPSELIQSQRLSYLAGFFDGDGCVTRPKNMSGCILKVDQSFVQPEILLLFRGTFGGSILRGRDGTGLRRPMLSWQVYGNMARRTARLLSLHSILKKRQLLLAAAWPDEPADRQTASVELRSLKQHDSAVVGSCSLEYFTGFFDAEGNVGQRGHASLWLQLGQKHCTVLHCLQGLLQNEYGVNAPIRYHRSSHVLEINGTSTCKFLLNEMLQAGLICKARQAETAIGLTVENCHDTRAALGTMVGNQRFGQRLDKDGVERALKIRCLQTRAGCLMRRGEVKEAEAKLQEAADLKEEHQLLNAQRESQELLQYIDWVQGLQGNFWQVTDKGMCESREKGVSLLFSELSDCVFQVSAREGIVASGALRGDFSNVDPLDIQVFNGKGKGYRTQQPQPLDTMVLSKQIQNYCKAINNYAGDAFSKVYLVSNKPKAAS</sequence>
<organism evidence="1 2">
    <name type="scientific">Symbiodinium microadriaticum</name>
    <name type="common">Dinoflagellate</name>
    <name type="synonym">Zooxanthella microadriatica</name>
    <dbReference type="NCBI Taxonomy" id="2951"/>
    <lineage>
        <taxon>Eukaryota</taxon>
        <taxon>Sar</taxon>
        <taxon>Alveolata</taxon>
        <taxon>Dinophyceae</taxon>
        <taxon>Suessiales</taxon>
        <taxon>Symbiodiniaceae</taxon>
        <taxon>Symbiodinium</taxon>
    </lineage>
</organism>
<keyword evidence="2" id="KW-1185">Reference proteome</keyword>
<dbReference type="GO" id="GO:0004519">
    <property type="term" value="F:endonuclease activity"/>
    <property type="evidence" value="ECO:0007669"/>
    <property type="project" value="InterPro"/>
</dbReference>
<dbReference type="OrthoDB" id="440529at2759"/>
<comment type="caution">
    <text evidence="1">The sequence shown here is derived from an EMBL/GenBank/DDBJ whole genome shotgun (WGS) entry which is preliminary data.</text>
</comment>
<dbReference type="EMBL" id="LSRX01000337">
    <property type="protein sequence ID" value="OLQ00156.1"/>
    <property type="molecule type" value="Genomic_DNA"/>
</dbReference>
<dbReference type="InterPro" id="IPR027434">
    <property type="entry name" value="Homing_endonucl"/>
</dbReference>
<evidence type="ECO:0008006" key="3">
    <source>
        <dbReference type="Google" id="ProtNLM"/>
    </source>
</evidence>
<name>A0A1Q9DYA2_SYMMI</name>
<protein>
    <recommendedName>
        <fullName evidence="3">LAGLIDADG endonuclease</fullName>
    </recommendedName>
</protein>
<proteinExistence type="predicted"/>
<dbReference type="OMA" id="VENCHDT"/>
<accession>A0A1Q9DYA2</accession>
<gene>
    <name evidence="1" type="ORF">AK812_SmicGene17206</name>
</gene>